<evidence type="ECO:0000313" key="2">
    <source>
        <dbReference type="Proteomes" id="UP000244867"/>
    </source>
</evidence>
<proteinExistence type="predicted"/>
<dbReference type="EMBL" id="PYXZ01000004">
    <property type="protein sequence ID" value="PUA80896.1"/>
    <property type="molecule type" value="Genomic_DNA"/>
</dbReference>
<evidence type="ECO:0000313" key="1">
    <source>
        <dbReference type="EMBL" id="PUA80896.1"/>
    </source>
</evidence>
<keyword evidence="2" id="KW-1185">Reference proteome</keyword>
<reference evidence="1 2" key="1">
    <citation type="submission" date="2018-03" db="EMBL/GenBank/DDBJ databases">
        <authorList>
            <person name="Keele B.F."/>
        </authorList>
    </citation>
    <scope>NUCLEOTIDE SEQUENCE [LARGE SCALE GENOMIC DNA]</scope>
    <source>
        <strain evidence="1 2">IB-3</strain>
    </source>
</reference>
<accession>A0A2R7YY23</accession>
<name>A0A2R7YY23_9ACTN</name>
<protein>
    <submittedName>
        <fullName evidence="1">Uncharacterized protein</fullName>
    </submittedName>
</protein>
<gene>
    <name evidence="1" type="ORF">C7S10_10850</name>
</gene>
<dbReference type="Proteomes" id="UP000244867">
    <property type="component" value="Unassembled WGS sequence"/>
</dbReference>
<dbReference type="AlphaFoldDB" id="A0A2R7YY23"/>
<comment type="caution">
    <text evidence="1">The sequence shown here is derived from an EMBL/GenBank/DDBJ whole genome shotgun (WGS) entry which is preliminary data.</text>
</comment>
<organism evidence="1 2">
    <name type="scientific">Nocardioides currus</name>
    <dbReference type="NCBI Taxonomy" id="2133958"/>
    <lineage>
        <taxon>Bacteria</taxon>
        <taxon>Bacillati</taxon>
        <taxon>Actinomycetota</taxon>
        <taxon>Actinomycetes</taxon>
        <taxon>Propionibacteriales</taxon>
        <taxon>Nocardioidaceae</taxon>
        <taxon>Nocardioides</taxon>
    </lineage>
</organism>
<sequence>MVWRQDGIQSERDPVLCRIDLEHPRVFKVDLGEVRERALVFHAQEYDGLTALICRDESLRLD</sequence>